<keyword evidence="1" id="KW-0732">Signal</keyword>
<evidence type="ECO:0000313" key="2">
    <source>
        <dbReference type="EMBL" id="UTW12560.1"/>
    </source>
</evidence>
<protein>
    <submittedName>
        <fullName evidence="2">Uncharacterized protein</fullName>
    </submittedName>
</protein>
<dbReference type="EMBL" id="CP073347">
    <property type="protein sequence ID" value="UTW12560.1"/>
    <property type="molecule type" value="Genomic_DNA"/>
</dbReference>
<feature type="chain" id="PRO_5045465036" evidence="1">
    <location>
        <begin position="22"/>
        <end position="115"/>
    </location>
</feature>
<organism evidence="2 3">
    <name type="scientific">Marinobacterium rhizophilum</name>
    <dbReference type="NCBI Taxonomy" id="420402"/>
    <lineage>
        <taxon>Bacteria</taxon>
        <taxon>Pseudomonadati</taxon>
        <taxon>Pseudomonadota</taxon>
        <taxon>Gammaproteobacteria</taxon>
        <taxon>Oceanospirillales</taxon>
        <taxon>Oceanospirillaceae</taxon>
        <taxon>Marinobacterium</taxon>
    </lineage>
</organism>
<proteinExistence type="predicted"/>
<dbReference type="Proteomes" id="UP001058461">
    <property type="component" value="Chromosome"/>
</dbReference>
<accession>A0ABY5HMW7</accession>
<reference evidence="2" key="1">
    <citation type="submission" date="2021-04" db="EMBL/GenBank/DDBJ databases">
        <title>Oceanospirillales bacteria with DddD are important DMSP degraders in coastal seawater.</title>
        <authorList>
            <person name="Liu J."/>
        </authorList>
    </citation>
    <scope>NUCLEOTIDE SEQUENCE</scope>
    <source>
        <strain evidence="2">D13-1</strain>
    </source>
</reference>
<name>A0ABY5HMW7_9GAMM</name>
<sequence>MTPLRILLLLALLLSPFGVSGGQGTAYPGSSDQALQLWDSADTRGLVATSTVRLESGRLPRKSADASAILSLGQRAATIRYHAVAAVTEPGKPVPHWRSAWAPRAPPASPGYLIS</sequence>
<dbReference type="RefSeq" id="WP_255854654.1">
    <property type="nucleotide sequence ID" value="NZ_CP073347.1"/>
</dbReference>
<keyword evidence="3" id="KW-1185">Reference proteome</keyword>
<feature type="signal peptide" evidence="1">
    <location>
        <begin position="1"/>
        <end position="21"/>
    </location>
</feature>
<evidence type="ECO:0000256" key="1">
    <source>
        <dbReference type="SAM" id="SignalP"/>
    </source>
</evidence>
<gene>
    <name evidence="2" type="ORF">KDW95_02425</name>
</gene>
<evidence type="ECO:0000313" key="3">
    <source>
        <dbReference type="Proteomes" id="UP001058461"/>
    </source>
</evidence>